<evidence type="ECO:0000256" key="1">
    <source>
        <dbReference type="SAM" id="MobiDB-lite"/>
    </source>
</evidence>
<dbReference type="Proteomes" id="UP000243200">
    <property type="component" value="Chromosome 14"/>
</dbReference>
<dbReference type="OrthoDB" id="372061at2759"/>
<evidence type="ECO:0000313" key="3">
    <source>
        <dbReference type="EMBL" id="SBT82304.1"/>
    </source>
</evidence>
<dbReference type="VEuPathDB" id="PlasmoDB:POWCR01_140016600"/>
<gene>
    <name evidence="3" type="primary">PowCR01_140016600</name>
    <name evidence="3" type="ORF">POWCR01_140016600</name>
</gene>
<dbReference type="Gene3D" id="2.150.10.10">
    <property type="entry name" value="Serralysin-like metalloprotease, C-terminal"/>
    <property type="match status" value="1"/>
</dbReference>
<reference evidence="3 4" key="1">
    <citation type="submission" date="2016-06" db="EMBL/GenBank/DDBJ databases">
        <authorList>
            <consortium name="Pathogen Informatics"/>
        </authorList>
    </citation>
    <scope>NUCLEOTIDE SEQUENCE [LARGE SCALE GENOMIC DNA]</scope>
    <source>
        <strain evidence="3">PowCR01</strain>
    </source>
</reference>
<name>A0A1C3L4S4_PLAOA</name>
<dbReference type="VEuPathDB" id="PlasmoDB:PocGH01_14022100"/>
<feature type="compositionally biased region" description="Polar residues" evidence="1">
    <location>
        <begin position="47"/>
        <end position="60"/>
    </location>
</feature>
<feature type="compositionally biased region" description="Polar residues" evidence="1">
    <location>
        <begin position="115"/>
        <end position="285"/>
    </location>
</feature>
<evidence type="ECO:0000256" key="2">
    <source>
        <dbReference type="SAM" id="Phobius"/>
    </source>
</evidence>
<feature type="compositionally biased region" description="Low complexity" evidence="1">
    <location>
        <begin position="61"/>
        <end position="70"/>
    </location>
</feature>
<dbReference type="SUPFAM" id="SSF101967">
    <property type="entry name" value="Adhesin YadA, collagen-binding domain"/>
    <property type="match status" value="2"/>
</dbReference>
<dbReference type="EMBL" id="LT594518">
    <property type="protein sequence ID" value="SBT82304.1"/>
    <property type="molecule type" value="Genomic_DNA"/>
</dbReference>
<sequence length="1376" mass="157820">MISQRRSFLQLRRNLVLLPQARRFKKASIEKKGSHENADTFERNKTDGNVPSDNRSHYLTSSSSSSSESSRVVKNNLRVNYASAQMGMDTRQTEINGKENYKNHTSYLNKERTFSSRTQLDGGNALPNGSSTPSRGGTSARSGSNSHLRGSNIPLSGSNSHLRGSNIPLSGSNSHLRGSNIPLSGSNSHLRGSNIPLSGSNSHLRGSNIPLSGSNSHLRGSNIPLSGSNSHLRGSNIPLSGSNSHLRGSNIPLSGSNSHLRGSNIPLSGSNSHLRGSNIPLSGNNSHLRGSNIPLSGNNSHLRGSNIPLSGNNSHLRGSNSLLSDNPSGKVGISGYGTNVYMNKLHDYLDISQKSESDKIRINKQLNKLRNENLTIAVILDVLKNLCKIFLKKDSFYIINSMIRIDNYDNPNKKNKSSSNGDVDGDENGSNGSSVSIGSVGSVGSGGNASKKLKKKIEGYFEEYFVSIENYIKNYITFINENDIYKLYKYLYCLNYTLNLEIMELLQEKFYLHIDKFDNIKVAEIYHIIRYFYKNFYLREPDSFLIFAVDEKFKKYYTEGVLYSNTQLQGCINEGKTSTGKGIVNNVGSFSKAEEHTFNSHFGKYFDGTSQGDHAHHKSFPTVNDRYIHDDIHKNGKLNNFFTCSNKRNTHLMYNNVGYQPLNNFTNNHLYITPVEANDLDRMNMQNSNELVLIFKYINNYHHDMNFFYENSVINNVERNLNNMSADLLLLLLNIYINGPNELFSRTILHSLHNNVDNMTESNLMQLTNCLNNSKLCFAKTGECSNKISELNALVKKIVNKVKRDNELIIPDNLAIIYLNLHDIVEKISLPPKLNLVNYEDQCLFGHSKEGENDNSIVNRKEHNDEKIIDESHSMKKSTSIVPRNRADISNFENSTYGKNKHMGEEKTISTNNSQIERITIMREITKFCDDYINNVSSFTSILNLYLIYIKNENIKNKTIQNFEKKIKMNKNKLTKRNISNIILSLSIYPCHYTQMFTYLENVLNEKLTTVCNNNFLQSEKEKVMNNDKENIDELCLTVHANYLIDISLALGISGKKNLNLWKLLNVHKIILTCNKKLLLYLSYSFLLTNYFCTISWFFIIKRIVEEVKGFNKKQYELLYEILKCSILFNYIDLNNFKNNSLKYVNIKNFVNNNYSNKNYENNFMKTFFYLLNTSYYHYKMKLIKNQYISNVPYEDIFIYLKLNYDKNIEYKQLYIIPFLLKDYNVIIDPLPSIPIHKSSGNIMGEIQLKHKVFQYDNYIVLSFYDGMWNEFIKQHNEMEPPTYDIKSLAEHFKTYTESHIKIKINKNNTVPTTFLQNNVKHKTYPHVNYLKYKKTNTIQQQNSTKYLVNKTNTFTGTKDQNRYLKMKTRVVKKKM</sequence>
<accession>A0A1C3L4S4</accession>
<keyword evidence="2" id="KW-0472">Membrane</keyword>
<organism evidence="3 4">
    <name type="scientific">Plasmodium ovale</name>
    <name type="common">malaria parasite P. ovale</name>
    <dbReference type="NCBI Taxonomy" id="36330"/>
    <lineage>
        <taxon>Eukaryota</taxon>
        <taxon>Sar</taxon>
        <taxon>Alveolata</taxon>
        <taxon>Apicomplexa</taxon>
        <taxon>Aconoidasida</taxon>
        <taxon>Haemosporida</taxon>
        <taxon>Plasmodiidae</taxon>
        <taxon>Plasmodium</taxon>
        <taxon>Plasmodium (Plasmodium)</taxon>
    </lineage>
</organism>
<evidence type="ECO:0000313" key="4">
    <source>
        <dbReference type="Proteomes" id="UP000243200"/>
    </source>
</evidence>
<keyword evidence="2" id="KW-1133">Transmembrane helix</keyword>
<feature type="region of interest" description="Disordered" evidence="1">
    <location>
        <begin position="410"/>
        <end position="450"/>
    </location>
</feature>
<keyword evidence="2" id="KW-0812">Transmembrane</keyword>
<feature type="region of interest" description="Disordered" evidence="1">
    <location>
        <begin position="27"/>
        <end position="285"/>
    </location>
</feature>
<proteinExistence type="predicted"/>
<feature type="transmembrane region" description="Helical" evidence="2">
    <location>
        <begin position="1078"/>
        <end position="1100"/>
    </location>
</feature>
<dbReference type="InterPro" id="IPR011049">
    <property type="entry name" value="Serralysin-like_metalloprot_C"/>
</dbReference>
<feature type="compositionally biased region" description="Low complexity" evidence="1">
    <location>
        <begin position="428"/>
        <end position="440"/>
    </location>
</feature>
<feature type="compositionally biased region" description="Basic and acidic residues" evidence="1">
    <location>
        <begin position="27"/>
        <end position="46"/>
    </location>
</feature>
<protein>
    <submittedName>
        <fullName evidence="3">Uncharacterized protein</fullName>
    </submittedName>
</protein>